<evidence type="ECO:0000256" key="1">
    <source>
        <dbReference type="ARBA" id="ARBA00004123"/>
    </source>
</evidence>
<keyword evidence="9" id="KW-1185">Reference proteome</keyword>
<keyword evidence="4" id="KW-0963">Cytoplasm</keyword>
<evidence type="ECO:0000313" key="8">
    <source>
        <dbReference type="EMBL" id="CAK5280622.1"/>
    </source>
</evidence>
<dbReference type="FunFam" id="3.40.109.10:FF:000001">
    <property type="entry name" value="Nitroreductase family"/>
    <property type="match status" value="1"/>
</dbReference>
<dbReference type="PANTHER" id="PTHR43035">
    <property type="entry name" value="FATTY ACID REPRESSION MUTANT PROTEIN 2-RELATED"/>
    <property type="match status" value="1"/>
</dbReference>
<dbReference type="InterPro" id="IPR029479">
    <property type="entry name" value="Nitroreductase"/>
</dbReference>
<accession>A0AAD2HUX6</accession>
<dbReference type="GO" id="GO:0005737">
    <property type="term" value="C:cytoplasm"/>
    <property type="evidence" value="ECO:0007669"/>
    <property type="project" value="UniProtKB-SubCell"/>
</dbReference>
<gene>
    <name evidence="8" type="ORF">MYCIT1_LOCUS31161</name>
</gene>
<dbReference type="Proteomes" id="UP001295794">
    <property type="component" value="Unassembled WGS sequence"/>
</dbReference>
<dbReference type="Pfam" id="PF00881">
    <property type="entry name" value="Nitroreductase"/>
    <property type="match status" value="1"/>
</dbReference>
<name>A0AAD2HUX6_9AGAR</name>
<evidence type="ECO:0000259" key="7">
    <source>
        <dbReference type="Pfam" id="PF00881"/>
    </source>
</evidence>
<feature type="domain" description="Nitroreductase" evidence="7">
    <location>
        <begin position="11"/>
        <end position="179"/>
    </location>
</feature>
<dbReference type="Gene3D" id="3.40.109.10">
    <property type="entry name" value="NADH Oxidase"/>
    <property type="match status" value="1"/>
</dbReference>
<organism evidence="8 9">
    <name type="scientific">Mycena citricolor</name>
    <dbReference type="NCBI Taxonomy" id="2018698"/>
    <lineage>
        <taxon>Eukaryota</taxon>
        <taxon>Fungi</taxon>
        <taxon>Dikarya</taxon>
        <taxon>Basidiomycota</taxon>
        <taxon>Agaricomycotina</taxon>
        <taxon>Agaricomycetes</taxon>
        <taxon>Agaricomycetidae</taxon>
        <taxon>Agaricales</taxon>
        <taxon>Marasmiineae</taxon>
        <taxon>Mycenaceae</taxon>
        <taxon>Mycena</taxon>
    </lineage>
</organism>
<dbReference type="PANTHER" id="PTHR43035:SF1">
    <property type="entry name" value="FATTY ACID REPRESSION MUTANT PROTEIN 2-RELATED"/>
    <property type="match status" value="1"/>
</dbReference>
<dbReference type="InterPro" id="IPR033877">
    <property type="entry name" value="Frm2/Hbn1"/>
</dbReference>
<dbReference type="EMBL" id="CAVNYO010000440">
    <property type="protein sequence ID" value="CAK5280622.1"/>
    <property type="molecule type" value="Genomic_DNA"/>
</dbReference>
<comment type="caution">
    <text evidence="8">The sequence shown here is derived from an EMBL/GenBank/DDBJ whole genome shotgun (WGS) entry which is preliminary data.</text>
</comment>
<dbReference type="InterPro" id="IPR000415">
    <property type="entry name" value="Nitroreductase-like"/>
</dbReference>
<evidence type="ECO:0000256" key="3">
    <source>
        <dbReference type="ARBA" id="ARBA00007118"/>
    </source>
</evidence>
<evidence type="ECO:0000256" key="2">
    <source>
        <dbReference type="ARBA" id="ARBA00004496"/>
    </source>
</evidence>
<dbReference type="AlphaFoldDB" id="A0AAD2HUX6"/>
<comment type="similarity">
    <text evidence="3">Belongs to the nitroreductase family.</text>
</comment>
<dbReference type="CDD" id="cd02140">
    <property type="entry name" value="Frm2-like"/>
    <property type="match status" value="1"/>
</dbReference>
<keyword evidence="6" id="KW-0539">Nucleus</keyword>
<evidence type="ECO:0000256" key="6">
    <source>
        <dbReference type="ARBA" id="ARBA00023242"/>
    </source>
</evidence>
<dbReference type="GO" id="GO:0016491">
    <property type="term" value="F:oxidoreductase activity"/>
    <property type="evidence" value="ECO:0007669"/>
    <property type="project" value="UniProtKB-KW"/>
</dbReference>
<sequence>MATSFLSALTVRRTNYTITSKSPISDARIEEVIRECLLHTPSAWNSQSERATIVLGEQNKKLWAIVSEKTLPGMPEELKAIMKQRMDGFANSYGSVLFWEDQTVIDGLVQKFPLFGPVVPVLGHNSAGMLHGNVWTALALEGLAASLQHHGANPVLAAAIQAEFGLPKTWTSTAIMPFGVAAQPAGEKAFGPIEQRLKVIN</sequence>
<dbReference type="SUPFAM" id="SSF55469">
    <property type="entry name" value="FMN-dependent nitroreductase-like"/>
    <property type="match status" value="1"/>
</dbReference>
<evidence type="ECO:0000313" key="9">
    <source>
        <dbReference type="Proteomes" id="UP001295794"/>
    </source>
</evidence>
<keyword evidence="5" id="KW-0560">Oxidoreductase</keyword>
<reference evidence="8" key="1">
    <citation type="submission" date="2023-11" db="EMBL/GenBank/DDBJ databases">
        <authorList>
            <person name="De Vega J J."/>
            <person name="De Vega J J."/>
        </authorList>
    </citation>
    <scope>NUCLEOTIDE SEQUENCE</scope>
</reference>
<dbReference type="GO" id="GO:0005634">
    <property type="term" value="C:nucleus"/>
    <property type="evidence" value="ECO:0007669"/>
    <property type="project" value="UniProtKB-SubCell"/>
</dbReference>
<comment type="subcellular location">
    <subcellularLocation>
        <location evidence="2">Cytoplasm</location>
    </subcellularLocation>
    <subcellularLocation>
        <location evidence="1">Nucleus</location>
    </subcellularLocation>
</comment>
<evidence type="ECO:0000256" key="4">
    <source>
        <dbReference type="ARBA" id="ARBA00022490"/>
    </source>
</evidence>
<dbReference type="GO" id="GO:0034599">
    <property type="term" value="P:cellular response to oxidative stress"/>
    <property type="evidence" value="ECO:0007669"/>
    <property type="project" value="InterPro"/>
</dbReference>
<protein>
    <recommendedName>
        <fullName evidence="7">Nitroreductase domain-containing protein</fullName>
    </recommendedName>
</protein>
<evidence type="ECO:0000256" key="5">
    <source>
        <dbReference type="ARBA" id="ARBA00023002"/>
    </source>
</evidence>
<proteinExistence type="inferred from homology"/>